<name>A0ABY1PXA1_9BACT</name>
<dbReference type="Proteomes" id="UP001158067">
    <property type="component" value="Unassembled WGS sequence"/>
</dbReference>
<protein>
    <recommendedName>
        <fullName evidence="4">Transposase</fullName>
    </recommendedName>
</protein>
<sequence length="69" mass="8298">MTDQPMLGTTPFLDRPDRGSRSKNYLPVMVVMEMQAEMLFSDRFRRIWSLDGKLIPRKFEASLMRFWRL</sequence>
<dbReference type="EMBL" id="FXUG01000003">
    <property type="protein sequence ID" value="SMP51830.1"/>
    <property type="molecule type" value="Genomic_DNA"/>
</dbReference>
<gene>
    <name evidence="2" type="ORF">SAMN06265222_103357</name>
</gene>
<evidence type="ECO:0008006" key="4">
    <source>
        <dbReference type="Google" id="ProtNLM"/>
    </source>
</evidence>
<accession>A0ABY1PXA1</accession>
<keyword evidence="3" id="KW-1185">Reference proteome</keyword>
<evidence type="ECO:0000313" key="2">
    <source>
        <dbReference type="EMBL" id="SMP51830.1"/>
    </source>
</evidence>
<dbReference type="RefSeq" id="WP_283432138.1">
    <property type="nucleotide sequence ID" value="NZ_FXUG01000003.1"/>
</dbReference>
<reference evidence="2 3" key="1">
    <citation type="submission" date="2017-05" db="EMBL/GenBank/DDBJ databases">
        <authorList>
            <person name="Varghese N."/>
            <person name="Submissions S."/>
        </authorList>
    </citation>
    <scope>NUCLEOTIDE SEQUENCE [LARGE SCALE GENOMIC DNA]</scope>
    <source>
        <strain evidence="2 3">DSM 25457</strain>
    </source>
</reference>
<proteinExistence type="predicted"/>
<feature type="region of interest" description="Disordered" evidence="1">
    <location>
        <begin position="1"/>
        <end position="22"/>
    </location>
</feature>
<organism evidence="2 3">
    <name type="scientific">Neorhodopirellula lusitana</name>
    <dbReference type="NCBI Taxonomy" id="445327"/>
    <lineage>
        <taxon>Bacteria</taxon>
        <taxon>Pseudomonadati</taxon>
        <taxon>Planctomycetota</taxon>
        <taxon>Planctomycetia</taxon>
        <taxon>Pirellulales</taxon>
        <taxon>Pirellulaceae</taxon>
        <taxon>Neorhodopirellula</taxon>
    </lineage>
</organism>
<comment type="caution">
    <text evidence="2">The sequence shown here is derived from an EMBL/GenBank/DDBJ whole genome shotgun (WGS) entry which is preliminary data.</text>
</comment>
<evidence type="ECO:0000313" key="3">
    <source>
        <dbReference type="Proteomes" id="UP001158067"/>
    </source>
</evidence>
<evidence type="ECO:0000256" key="1">
    <source>
        <dbReference type="SAM" id="MobiDB-lite"/>
    </source>
</evidence>